<reference evidence="1" key="1">
    <citation type="journal article" date="2014" name="Front. Microbiol.">
        <title>High frequency of phylogenetically diverse reductive dehalogenase-homologous genes in deep subseafloor sedimentary metagenomes.</title>
        <authorList>
            <person name="Kawai M."/>
            <person name="Futagami T."/>
            <person name="Toyoda A."/>
            <person name="Takaki Y."/>
            <person name="Nishi S."/>
            <person name="Hori S."/>
            <person name="Arai W."/>
            <person name="Tsubouchi T."/>
            <person name="Morono Y."/>
            <person name="Uchiyama I."/>
            <person name="Ito T."/>
            <person name="Fujiyama A."/>
            <person name="Inagaki F."/>
            <person name="Takami H."/>
        </authorList>
    </citation>
    <scope>NUCLEOTIDE SEQUENCE</scope>
    <source>
        <strain evidence="1">Expedition CK06-06</strain>
    </source>
</reference>
<evidence type="ECO:0000313" key="1">
    <source>
        <dbReference type="EMBL" id="GAJ23038.1"/>
    </source>
</evidence>
<name>X1UZX0_9ZZZZ</name>
<protein>
    <submittedName>
        <fullName evidence="1">Uncharacterized protein</fullName>
    </submittedName>
</protein>
<accession>X1UZX0</accession>
<dbReference type="EMBL" id="BARW01035815">
    <property type="protein sequence ID" value="GAJ23038.1"/>
    <property type="molecule type" value="Genomic_DNA"/>
</dbReference>
<dbReference type="AlphaFoldDB" id="X1UZX0"/>
<feature type="non-terminal residue" evidence="1">
    <location>
        <position position="1"/>
    </location>
</feature>
<organism evidence="1">
    <name type="scientific">marine sediment metagenome</name>
    <dbReference type="NCBI Taxonomy" id="412755"/>
    <lineage>
        <taxon>unclassified sequences</taxon>
        <taxon>metagenomes</taxon>
        <taxon>ecological metagenomes</taxon>
    </lineage>
</organism>
<proteinExistence type="predicted"/>
<gene>
    <name evidence="1" type="ORF">S12H4_55771</name>
</gene>
<sequence length="32" mass="3739">FPEEIESVYKDLEKVAEKGEVKNLINYLGVRE</sequence>
<comment type="caution">
    <text evidence="1">The sequence shown here is derived from an EMBL/GenBank/DDBJ whole genome shotgun (WGS) entry which is preliminary data.</text>
</comment>